<dbReference type="OrthoDB" id="5212574at2759"/>
<keyword evidence="6" id="KW-0963">Cytoplasm</keyword>
<protein>
    <recommendedName>
        <fullName evidence="17">Folylpolyglutamate synthase</fullName>
        <ecNumber evidence="17">6.3.2.17</ecNumber>
    </recommendedName>
    <alternativeName>
        <fullName evidence="17">Folylpoly-gamma-glutamate synthetase</fullName>
    </alternativeName>
    <alternativeName>
        <fullName evidence="17">Tetrahydrofolylpolyglutamate synthase</fullName>
    </alternativeName>
</protein>
<evidence type="ECO:0000256" key="9">
    <source>
        <dbReference type="ARBA" id="ARBA00022723"/>
    </source>
</evidence>
<keyword evidence="14" id="KW-0496">Mitochondrion</keyword>
<dbReference type="GO" id="GO:0005743">
    <property type="term" value="C:mitochondrial inner membrane"/>
    <property type="evidence" value="ECO:0007669"/>
    <property type="project" value="UniProtKB-SubCell"/>
</dbReference>
<keyword evidence="7 17" id="KW-0554">One-carbon metabolism</keyword>
<sequence length="503" mass="55226">MSTRTYSDAVDSLNSLQSNAATLEALRASGGRMSEFAIPEMLEYLQRIGYTPEDLNRLNVIHVTGTKGKGSTSAFTDSILRRTKPDWKVGLYTSPHLVAVRERIRINGAPISEDQFAQYFFEVWDRLDNNTTRKFPSTSLKPAYFRFVTLVAFHAFLSLKVDATILEVGVGGTYDSTNVVPKPVVTGVTSLGIDHVSVLGRTLREIAWQKGGIYKECVPAFTVNQPEEGMTMLKERATELRASSFEVITPTADLEKIKLGLAGHHQTQNAALAVAMSRTFLRLHASTTFDDPLPEPFVEGLKRTKWPGRCQSVPDPKSTNTTWFLDGAHTIESLNACMEWLVSPDTALRADTRRSTRALIFNCTGGRTGSALLGVMLAKIGEQLKVHNSTEESAKFFDQVIFCTNVTYSSGTFKSDLTTHAIPEDELAALKTQKDLASAWSTLLPDFPATNIHVLPSVESAVKVIRELEEQCDNEKKVQVLITGSLHLIGGVIEVAGLSDAAL</sequence>
<comment type="catalytic activity">
    <reaction evidence="16 17">
        <text>(6S)-5,6,7,8-tetrahydrofolyl-(gamma-L-Glu)(n) + L-glutamate + ATP = (6S)-5,6,7,8-tetrahydrofolyl-(gamma-L-Glu)(n+1) + ADP + phosphate + H(+)</text>
        <dbReference type="Rhea" id="RHEA:10580"/>
        <dbReference type="Rhea" id="RHEA-COMP:14738"/>
        <dbReference type="Rhea" id="RHEA-COMP:14740"/>
        <dbReference type="ChEBI" id="CHEBI:15378"/>
        <dbReference type="ChEBI" id="CHEBI:29985"/>
        <dbReference type="ChEBI" id="CHEBI:30616"/>
        <dbReference type="ChEBI" id="CHEBI:43474"/>
        <dbReference type="ChEBI" id="CHEBI:141005"/>
        <dbReference type="ChEBI" id="CHEBI:456216"/>
        <dbReference type="EC" id="6.3.2.17"/>
    </reaction>
</comment>
<reference evidence="20 21" key="1">
    <citation type="journal article" date="2016" name="Mol. Biol. Evol.">
        <title>Comparative Genomics of Early-Diverging Mushroom-Forming Fungi Provides Insights into the Origins of Lignocellulose Decay Capabilities.</title>
        <authorList>
            <person name="Nagy L.G."/>
            <person name="Riley R."/>
            <person name="Tritt A."/>
            <person name="Adam C."/>
            <person name="Daum C."/>
            <person name="Floudas D."/>
            <person name="Sun H."/>
            <person name="Yadav J.S."/>
            <person name="Pangilinan J."/>
            <person name="Larsson K.H."/>
            <person name="Matsuura K."/>
            <person name="Barry K."/>
            <person name="Labutti K."/>
            <person name="Kuo R."/>
            <person name="Ohm R.A."/>
            <person name="Bhattacharya S.S."/>
            <person name="Shirouzu T."/>
            <person name="Yoshinaga Y."/>
            <person name="Martin F.M."/>
            <person name="Grigoriev I.V."/>
            <person name="Hibbett D.S."/>
        </authorList>
    </citation>
    <scope>NUCLEOTIDE SEQUENCE [LARGE SCALE GENOMIC DNA]</scope>
    <source>
        <strain evidence="20 21">HHB14362 ss-1</strain>
    </source>
</reference>
<name>A0A165N7I5_9AGAM</name>
<dbReference type="PANTHER" id="PTHR11136">
    <property type="entry name" value="FOLYLPOLYGLUTAMATE SYNTHASE-RELATED"/>
    <property type="match status" value="1"/>
</dbReference>
<proteinExistence type="inferred from homology"/>
<evidence type="ECO:0000256" key="1">
    <source>
        <dbReference type="ARBA" id="ARBA00004273"/>
    </source>
</evidence>
<evidence type="ECO:0000256" key="16">
    <source>
        <dbReference type="ARBA" id="ARBA00047493"/>
    </source>
</evidence>
<comment type="similarity">
    <text evidence="5 17">Belongs to the folylpolyglutamate synthase family.</text>
</comment>
<keyword evidence="11" id="KW-0999">Mitochondrion inner membrane</keyword>
<dbReference type="FunCoup" id="A0A165N7I5">
    <property type="interactions" value="459"/>
</dbReference>
<keyword evidence="8 17" id="KW-0436">Ligase</keyword>
<dbReference type="PANTHER" id="PTHR11136:SF5">
    <property type="entry name" value="FOLYLPOLYGLUTAMATE SYNTHASE, MITOCHONDRIAL"/>
    <property type="match status" value="1"/>
</dbReference>
<dbReference type="GO" id="GO:0005524">
    <property type="term" value="F:ATP binding"/>
    <property type="evidence" value="ECO:0007669"/>
    <property type="project" value="UniProtKB-KW"/>
</dbReference>
<evidence type="ECO:0000256" key="18">
    <source>
        <dbReference type="PIRSR" id="PIRSR038895-1"/>
    </source>
</evidence>
<evidence type="ECO:0000256" key="6">
    <source>
        <dbReference type="ARBA" id="ARBA00022490"/>
    </source>
</evidence>
<dbReference type="InterPro" id="IPR018109">
    <property type="entry name" value="Folylpolyglutamate_synth_CS"/>
</dbReference>
<comment type="pathway">
    <text evidence="4 17">Cofactor biosynthesis; tetrahydrofolylpolyglutamate biosynthesis.</text>
</comment>
<feature type="binding site" evidence="18">
    <location>
        <position position="309"/>
    </location>
    <ligand>
        <name>ATP</name>
        <dbReference type="ChEBI" id="CHEBI:30616"/>
    </ligand>
</feature>
<feature type="binding site" evidence="19">
    <location>
        <position position="94"/>
    </location>
    <ligand>
        <name>Mg(2+)</name>
        <dbReference type="ChEBI" id="CHEBI:18420"/>
        <label>1</label>
    </ligand>
</feature>
<dbReference type="SUPFAM" id="SSF53244">
    <property type="entry name" value="MurD-like peptide ligases, peptide-binding domain"/>
    <property type="match status" value="1"/>
</dbReference>
<dbReference type="Gene3D" id="3.40.1190.10">
    <property type="entry name" value="Mur-like, catalytic domain"/>
    <property type="match status" value="1"/>
</dbReference>
<keyword evidence="10 18" id="KW-0547">Nucleotide-binding</keyword>
<feature type="binding site" evidence="19">
    <location>
        <position position="167"/>
    </location>
    <ligand>
        <name>Mg(2+)</name>
        <dbReference type="ChEBI" id="CHEBI:18420"/>
        <label>1</label>
    </ligand>
</feature>
<evidence type="ECO:0000256" key="8">
    <source>
        <dbReference type="ARBA" id="ARBA00022598"/>
    </source>
</evidence>
<dbReference type="FunFam" id="3.40.1190.10:FF:000009">
    <property type="entry name" value="Folylpolyglutamate synthase"/>
    <property type="match status" value="1"/>
</dbReference>
<evidence type="ECO:0000256" key="12">
    <source>
        <dbReference type="ARBA" id="ARBA00022840"/>
    </source>
</evidence>
<evidence type="ECO:0000256" key="14">
    <source>
        <dbReference type="ARBA" id="ARBA00023128"/>
    </source>
</evidence>
<dbReference type="Proteomes" id="UP000076761">
    <property type="component" value="Unassembled WGS sequence"/>
</dbReference>
<comment type="function">
    <text evidence="17">Catalyzes conversion of folates to polyglutamate derivatives allowing concentration of folate compounds in the cell and the intracellular retention of these cofactors, which are important substrates for most of the folate-dependent enzymes that are involved in one-carbon transfer reactions involved in purine, pyrimidine and amino acid synthesis.</text>
</comment>
<dbReference type="InterPro" id="IPR036615">
    <property type="entry name" value="Mur_ligase_C_dom_sf"/>
</dbReference>
<evidence type="ECO:0000256" key="5">
    <source>
        <dbReference type="ARBA" id="ARBA00008276"/>
    </source>
</evidence>
<keyword evidence="13 19" id="KW-0460">Magnesium</keyword>
<evidence type="ECO:0000256" key="15">
    <source>
        <dbReference type="ARBA" id="ARBA00023136"/>
    </source>
</evidence>
<evidence type="ECO:0000256" key="17">
    <source>
        <dbReference type="PIRNR" id="PIRNR038895"/>
    </source>
</evidence>
<dbReference type="GO" id="GO:0004326">
    <property type="term" value="F:tetrahydrofolylpolyglutamate synthase activity"/>
    <property type="evidence" value="ECO:0007669"/>
    <property type="project" value="UniProtKB-EC"/>
</dbReference>
<dbReference type="InParanoid" id="A0A165N7I5"/>
<evidence type="ECO:0000256" key="19">
    <source>
        <dbReference type="PIRSR" id="PIRSR038895-2"/>
    </source>
</evidence>
<evidence type="ECO:0000256" key="11">
    <source>
        <dbReference type="ARBA" id="ARBA00022792"/>
    </source>
</evidence>
<dbReference type="Gene3D" id="3.90.190.20">
    <property type="entry name" value="Mur ligase, C-terminal domain"/>
    <property type="match status" value="1"/>
</dbReference>
<organism evidence="20 21">
    <name type="scientific">Neolentinus lepideus HHB14362 ss-1</name>
    <dbReference type="NCBI Taxonomy" id="1314782"/>
    <lineage>
        <taxon>Eukaryota</taxon>
        <taxon>Fungi</taxon>
        <taxon>Dikarya</taxon>
        <taxon>Basidiomycota</taxon>
        <taxon>Agaricomycotina</taxon>
        <taxon>Agaricomycetes</taxon>
        <taxon>Gloeophyllales</taxon>
        <taxon>Gloeophyllaceae</taxon>
        <taxon>Neolentinus</taxon>
    </lineage>
</organism>
<gene>
    <name evidence="20" type="ORF">NEOLEDRAFT_1078181</name>
</gene>
<accession>A0A165N7I5</accession>
<dbReference type="InterPro" id="IPR036565">
    <property type="entry name" value="Mur-like_cat_sf"/>
</dbReference>
<dbReference type="SUPFAM" id="SSF53623">
    <property type="entry name" value="MurD-like peptide ligases, catalytic domain"/>
    <property type="match status" value="1"/>
</dbReference>
<comment type="cofactor">
    <cofactor evidence="17">
        <name>a monovalent cation</name>
        <dbReference type="ChEBI" id="CHEBI:60242"/>
    </cofactor>
    <text evidence="17">A monovalent cation.</text>
</comment>
<keyword evidence="15" id="KW-0472">Membrane</keyword>
<keyword evidence="21" id="KW-1185">Reference proteome</keyword>
<evidence type="ECO:0000256" key="4">
    <source>
        <dbReference type="ARBA" id="ARBA00005150"/>
    </source>
</evidence>
<dbReference type="NCBIfam" id="TIGR01499">
    <property type="entry name" value="folC"/>
    <property type="match status" value="1"/>
</dbReference>
<evidence type="ECO:0000256" key="2">
    <source>
        <dbReference type="ARBA" id="ARBA00004305"/>
    </source>
</evidence>
<evidence type="ECO:0000256" key="3">
    <source>
        <dbReference type="ARBA" id="ARBA00004496"/>
    </source>
</evidence>
<dbReference type="EC" id="6.3.2.17" evidence="17"/>
<dbReference type="PIRSF" id="PIRSF038895">
    <property type="entry name" value="FPGS"/>
    <property type="match status" value="1"/>
</dbReference>
<keyword evidence="12 18" id="KW-0067">ATP-binding</keyword>
<dbReference type="PROSITE" id="PS01011">
    <property type="entry name" value="FOLYLPOLYGLU_SYNT_1"/>
    <property type="match status" value="1"/>
</dbReference>
<dbReference type="GO" id="GO:0005759">
    <property type="term" value="C:mitochondrial matrix"/>
    <property type="evidence" value="ECO:0007669"/>
    <property type="project" value="UniProtKB-SubCell"/>
</dbReference>
<dbReference type="STRING" id="1314782.A0A165N7I5"/>
<dbReference type="UniPathway" id="UPA00850"/>
<evidence type="ECO:0000313" key="20">
    <source>
        <dbReference type="EMBL" id="KZT19274.1"/>
    </source>
</evidence>
<feature type="binding site" evidence="18">
    <location>
        <position position="326"/>
    </location>
    <ligand>
        <name>ATP</name>
        <dbReference type="ChEBI" id="CHEBI:30616"/>
    </ligand>
</feature>
<evidence type="ECO:0000256" key="13">
    <source>
        <dbReference type="ARBA" id="ARBA00022842"/>
    </source>
</evidence>
<dbReference type="PROSITE" id="PS01012">
    <property type="entry name" value="FOLYLPOLYGLU_SYNT_2"/>
    <property type="match status" value="1"/>
</dbReference>
<dbReference type="GO" id="GO:0006730">
    <property type="term" value="P:one-carbon metabolic process"/>
    <property type="evidence" value="ECO:0007669"/>
    <property type="project" value="UniProtKB-KW"/>
</dbReference>
<comment type="subcellular location">
    <subcellularLocation>
        <location evidence="3">Cytoplasm</location>
    </subcellularLocation>
    <subcellularLocation>
        <location evidence="1">Mitochondrion inner membrane</location>
    </subcellularLocation>
    <subcellularLocation>
        <location evidence="2">Mitochondrion matrix</location>
    </subcellularLocation>
</comment>
<evidence type="ECO:0000313" key="21">
    <source>
        <dbReference type="Proteomes" id="UP000076761"/>
    </source>
</evidence>
<dbReference type="GO" id="GO:0046872">
    <property type="term" value="F:metal ion binding"/>
    <property type="evidence" value="ECO:0007669"/>
    <property type="project" value="UniProtKB-KW"/>
</dbReference>
<dbReference type="GO" id="GO:0005829">
    <property type="term" value="C:cytosol"/>
    <property type="evidence" value="ECO:0007669"/>
    <property type="project" value="TreeGrafter"/>
</dbReference>
<evidence type="ECO:0000256" key="7">
    <source>
        <dbReference type="ARBA" id="ARBA00022563"/>
    </source>
</evidence>
<dbReference type="AlphaFoldDB" id="A0A165N7I5"/>
<dbReference type="EMBL" id="KV425645">
    <property type="protein sequence ID" value="KZT19274.1"/>
    <property type="molecule type" value="Genomic_DNA"/>
</dbReference>
<feature type="binding site" evidence="19">
    <location>
        <position position="195"/>
    </location>
    <ligand>
        <name>Mg(2+)</name>
        <dbReference type="ChEBI" id="CHEBI:18420"/>
        <label>1</label>
    </ligand>
</feature>
<evidence type="ECO:0000256" key="10">
    <source>
        <dbReference type="ARBA" id="ARBA00022741"/>
    </source>
</evidence>
<keyword evidence="9 19" id="KW-0479">Metal-binding</keyword>
<dbReference type="InterPro" id="IPR001645">
    <property type="entry name" value="Folylpolyglutamate_synth"/>
</dbReference>
<dbReference type="InterPro" id="IPR023600">
    <property type="entry name" value="Folylpolyglutamate_synth_euk"/>
</dbReference>